<name>A0A1S9RIN6_PENBI</name>
<feature type="compositionally biased region" description="Low complexity" evidence="3">
    <location>
        <begin position="143"/>
        <end position="154"/>
    </location>
</feature>
<dbReference type="Proteomes" id="UP000190744">
    <property type="component" value="Unassembled WGS sequence"/>
</dbReference>
<evidence type="ECO:0000313" key="4">
    <source>
        <dbReference type="EMBL" id="OOQ85379.1"/>
    </source>
</evidence>
<evidence type="ECO:0000256" key="3">
    <source>
        <dbReference type="SAM" id="MobiDB-lite"/>
    </source>
</evidence>
<dbReference type="SMART" id="SM00784">
    <property type="entry name" value="SPT2"/>
    <property type="match status" value="1"/>
</dbReference>
<evidence type="ECO:0000256" key="2">
    <source>
        <dbReference type="ARBA" id="ARBA00023054"/>
    </source>
</evidence>
<dbReference type="InterPro" id="IPR013256">
    <property type="entry name" value="Chromatin_SPT2"/>
</dbReference>
<dbReference type="EMBL" id="LJBN01000168">
    <property type="protein sequence ID" value="OOQ85379.1"/>
    <property type="molecule type" value="Genomic_DNA"/>
</dbReference>
<evidence type="ECO:0000256" key="1">
    <source>
        <dbReference type="ARBA" id="ARBA00006461"/>
    </source>
</evidence>
<reference evidence="5" key="1">
    <citation type="submission" date="2015-09" db="EMBL/GenBank/DDBJ databases">
        <authorList>
            <person name="Fill T.P."/>
            <person name="Baretta J.F."/>
            <person name="de Almeida L.G."/>
            <person name="Rocha M."/>
            <person name="de Souza D.H."/>
            <person name="Malavazi I."/>
            <person name="Cerdeira L.T."/>
            <person name="Hong H."/>
            <person name="Samborskyy M."/>
            <person name="de Vasconcelos A.T."/>
            <person name="Leadlay P."/>
            <person name="Rodrigues-Filho E."/>
        </authorList>
    </citation>
    <scope>NUCLEOTIDE SEQUENCE [LARGE SCALE GENOMIC DNA]</scope>
    <source>
        <strain evidence="5">LaBioMMi 136</strain>
    </source>
</reference>
<keyword evidence="2" id="KW-0175">Coiled coil</keyword>
<evidence type="ECO:0008006" key="6">
    <source>
        <dbReference type="Google" id="ProtNLM"/>
    </source>
</evidence>
<feature type="compositionally biased region" description="Basic and acidic residues" evidence="3">
    <location>
        <begin position="122"/>
        <end position="136"/>
    </location>
</feature>
<feature type="compositionally biased region" description="Acidic residues" evidence="3">
    <location>
        <begin position="360"/>
        <end position="380"/>
    </location>
</feature>
<feature type="compositionally biased region" description="Basic and acidic residues" evidence="3">
    <location>
        <begin position="264"/>
        <end position="288"/>
    </location>
</feature>
<proteinExistence type="inferred from homology"/>
<feature type="compositionally biased region" description="Acidic residues" evidence="3">
    <location>
        <begin position="389"/>
        <end position="399"/>
    </location>
</feature>
<feature type="compositionally biased region" description="Basic and acidic residues" evidence="3">
    <location>
        <begin position="96"/>
        <end position="109"/>
    </location>
</feature>
<feature type="compositionally biased region" description="Low complexity" evidence="3">
    <location>
        <begin position="179"/>
        <end position="229"/>
    </location>
</feature>
<accession>A0A1S9RIN6</accession>
<feature type="compositionally biased region" description="Basic and acidic residues" evidence="3">
    <location>
        <begin position="412"/>
        <end position="431"/>
    </location>
</feature>
<feature type="region of interest" description="Disordered" evidence="3">
    <location>
        <begin position="76"/>
        <end position="439"/>
    </location>
</feature>
<dbReference type="AlphaFoldDB" id="A0A1S9RIN6"/>
<evidence type="ECO:0000313" key="5">
    <source>
        <dbReference type="Proteomes" id="UP000190744"/>
    </source>
</evidence>
<sequence>MSGSLNFYPRSSTPRLFENPGSASACRAVPCGTQIIHFYQDSATGPPAPEPFMLLCYFQALKMSFLDSVLSSLGSGKPAQAPLSQPPAIPAPSSTTKKDERPLRAEPRAPRPAGNAGIGIKRKAEDQLARPERRESQPISKVPSTRPAASSTTSKIIPRGAPSTTVKPASPKLVVRSNTAPTDTAPPARAAPPKSAATKPAVTKSMASRPAPASATVSKPAATKAAPTSSKPPPKGSFADLMQQAKAMQDKAPAQLGMLRHQKVPKERLSKVERKRRLEEAKAQEKAARSGKRPAPGPAAAATGKPTVKRRTPEPLSYKGTAKPSQTPEPIGYRGTAGRQSHRGAAERRPHGKRRMDEYLATDEEDEGDYGNYGDYDDLYSDASSDMEAGFDDVREEEDAALRSARLEDEEALRQEMAAKKEKLERQKKLEALASRNRR</sequence>
<protein>
    <recommendedName>
        <fullName evidence="6">SPT2 chromatin protein</fullName>
    </recommendedName>
</protein>
<gene>
    <name evidence="4" type="ORF">PEBR_26271</name>
</gene>
<organism evidence="4 5">
    <name type="scientific">Penicillium brasilianum</name>
    <dbReference type="NCBI Taxonomy" id="104259"/>
    <lineage>
        <taxon>Eukaryota</taxon>
        <taxon>Fungi</taxon>
        <taxon>Dikarya</taxon>
        <taxon>Ascomycota</taxon>
        <taxon>Pezizomycotina</taxon>
        <taxon>Eurotiomycetes</taxon>
        <taxon>Eurotiomycetidae</taxon>
        <taxon>Eurotiales</taxon>
        <taxon>Aspergillaceae</taxon>
        <taxon>Penicillium</taxon>
    </lineage>
</organism>
<dbReference type="Pfam" id="PF08243">
    <property type="entry name" value="SPT2"/>
    <property type="match status" value="1"/>
</dbReference>
<comment type="similarity">
    <text evidence="1">Belongs to the SPT2 family.</text>
</comment>
<comment type="caution">
    <text evidence="4">The sequence shown here is derived from an EMBL/GenBank/DDBJ whole genome shotgun (WGS) entry which is preliminary data.</text>
</comment>